<accession>A0AAV6VVC8</accession>
<proteinExistence type="predicted"/>
<comment type="caution">
    <text evidence="4">The sequence shown here is derived from an EMBL/GenBank/DDBJ whole genome shotgun (WGS) entry which is preliminary data.</text>
</comment>
<gene>
    <name evidence="4" type="ORF">JTE90_001904</name>
</gene>
<evidence type="ECO:0008006" key="6">
    <source>
        <dbReference type="Google" id="ProtNLM"/>
    </source>
</evidence>
<evidence type="ECO:0000313" key="4">
    <source>
        <dbReference type="EMBL" id="KAG8200046.1"/>
    </source>
</evidence>
<feature type="signal peptide" evidence="3">
    <location>
        <begin position="1"/>
        <end position="16"/>
    </location>
</feature>
<sequence>MILFLLLAVLVAQVSALNHEAQPYEFGYAIKDKHGQQHREETSSGPGSVKGSYGFTDERGLHRVVEYVADHNGFRAHVKTNEPGTMKQNPAAVEFQSSNNKIPHITNFASVPNFGSIPHLSKASFDSEMNNAGFGNGFNLMNEFNFPAALNNAEVGEEMFHHGYGLGDGFVNAMDGLNNGADYGDLPEIGAGFNGLSGNLNGYFGNNVQGFGGMHANNLFYGGHLKQGYNLKSSNPTVFSSNGKYQTNLVGGNVKGYDSRYSLLKRNSL</sequence>
<reference evidence="4 5" key="1">
    <citation type="journal article" date="2022" name="Nat. Ecol. Evol.">
        <title>A masculinizing supergene underlies an exaggerated male reproductive morph in a spider.</title>
        <authorList>
            <person name="Hendrickx F."/>
            <person name="De Corte Z."/>
            <person name="Sonet G."/>
            <person name="Van Belleghem S.M."/>
            <person name="Kostlbacher S."/>
            <person name="Vangestel C."/>
        </authorList>
    </citation>
    <scope>NUCLEOTIDE SEQUENCE [LARGE SCALE GENOMIC DNA]</scope>
    <source>
        <strain evidence="4">W744_W776</strain>
    </source>
</reference>
<dbReference type="Pfam" id="PF00379">
    <property type="entry name" value="Chitin_bind_4"/>
    <property type="match status" value="1"/>
</dbReference>
<dbReference type="GO" id="GO:0008010">
    <property type="term" value="F:structural constituent of chitin-based larval cuticle"/>
    <property type="evidence" value="ECO:0007669"/>
    <property type="project" value="TreeGrafter"/>
</dbReference>
<keyword evidence="1 2" id="KW-0193">Cuticle</keyword>
<evidence type="ECO:0000313" key="5">
    <source>
        <dbReference type="Proteomes" id="UP000827092"/>
    </source>
</evidence>
<name>A0AAV6VVC8_9ARAC</name>
<dbReference type="PANTHER" id="PTHR10380">
    <property type="entry name" value="CUTICLE PROTEIN"/>
    <property type="match status" value="1"/>
</dbReference>
<dbReference type="InterPro" id="IPR050468">
    <property type="entry name" value="Cuticle_Struct_Prot"/>
</dbReference>
<dbReference type="AlphaFoldDB" id="A0AAV6VVC8"/>
<dbReference type="PANTHER" id="PTHR10380:SF173">
    <property type="entry name" value="CUTICULAR PROTEIN 47EF, ISOFORM C-RELATED"/>
    <property type="match status" value="1"/>
</dbReference>
<feature type="chain" id="PRO_5043832108" description="Cuticle protein" evidence="3">
    <location>
        <begin position="17"/>
        <end position="269"/>
    </location>
</feature>
<dbReference type="PROSITE" id="PS51155">
    <property type="entry name" value="CHIT_BIND_RR_2"/>
    <property type="match status" value="1"/>
</dbReference>
<dbReference type="GO" id="GO:0062129">
    <property type="term" value="C:chitin-based extracellular matrix"/>
    <property type="evidence" value="ECO:0007669"/>
    <property type="project" value="TreeGrafter"/>
</dbReference>
<dbReference type="InterPro" id="IPR000618">
    <property type="entry name" value="Insect_cuticle"/>
</dbReference>
<evidence type="ECO:0000256" key="3">
    <source>
        <dbReference type="SAM" id="SignalP"/>
    </source>
</evidence>
<keyword evidence="5" id="KW-1185">Reference proteome</keyword>
<evidence type="ECO:0000256" key="2">
    <source>
        <dbReference type="PROSITE-ProRule" id="PRU00497"/>
    </source>
</evidence>
<keyword evidence="3" id="KW-0732">Signal</keyword>
<dbReference type="EMBL" id="JAFNEN010000020">
    <property type="protein sequence ID" value="KAG8200046.1"/>
    <property type="molecule type" value="Genomic_DNA"/>
</dbReference>
<protein>
    <recommendedName>
        <fullName evidence="6">Cuticle protein</fullName>
    </recommendedName>
</protein>
<organism evidence="4 5">
    <name type="scientific">Oedothorax gibbosus</name>
    <dbReference type="NCBI Taxonomy" id="931172"/>
    <lineage>
        <taxon>Eukaryota</taxon>
        <taxon>Metazoa</taxon>
        <taxon>Ecdysozoa</taxon>
        <taxon>Arthropoda</taxon>
        <taxon>Chelicerata</taxon>
        <taxon>Arachnida</taxon>
        <taxon>Araneae</taxon>
        <taxon>Araneomorphae</taxon>
        <taxon>Entelegynae</taxon>
        <taxon>Araneoidea</taxon>
        <taxon>Linyphiidae</taxon>
        <taxon>Erigoninae</taxon>
        <taxon>Oedothorax</taxon>
    </lineage>
</organism>
<evidence type="ECO:0000256" key="1">
    <source>
        <dbReference type="ARBA" id="ARBA00022460"/>
    </source>
</evidence>
<dbReference type="Proteomes" id="UP000827092">
    <property type="component" value="Unassembled WGS sequence"/>
</dbReference>